<keyword evidence="5 8" id="KW-0812">Transmembrane</keyword>
<keyword evidence="6 8" id="KW-1133">Transmembrane helix</keyword>
<dbReference type="InterPro" id="IPR036259">
    <property type="entry name" value="MFS_trans_sf"/>
</dbReference>
<dbReference type="NCBIfam" id="TIGR00924">
    <property type="entry name" value="yjdL_sub1_fam"/>
    <property type="match status" value="1"/>
</dbReference>
<dbReference type="InterPro" id="IPR000109">
    <property type="entry name" value="POT_fam"/>
</dbReference>
<feature type="transmembrane region" description="Helical" evidence="8">
    <location>
        <begin position="298"/>
        <end position="322"/>
    </location>
</feature>
<dbReference type="EMBL" id="JAATEO010000015">
    <property type="protein sequence ID" value="NJP33382.1"/>
    <property type="molecule type" value="Genomic_DNA"/>
</dbReference>
<evidence type="ECO:0000256" key="3">
    <source>
        <dbReference type="ARBA" id="ARBA00022448"/>
    </source>
</evidence>
<reference evidence="10 11" key="1">
    <citation type="submission" date="2020-03" db="EMBL/GenBank/DDBJ databases">
        <title>WGS of actinomycetes isolated from Thailand.</title>
        <authorList>
            <person name="Thawai C."/>
        </authorList>
    </citation>
    <scope>NUCLEOTIDE SEQUENCE [LARGE SCALE GENOMIC DNA]</scope>
    <source>
        <strain evidence="10 11">HSS6-12</strain>
    </source>
</reference>
<feature type="domain" description="Major facilitator superfamily (MFS) profile" evidence="9">
    <location>
        <begin position="300"/>
        <end position="517"/>
    </location>
</feature>
<keyword evidence="7 8" id="KW-0472">Membrane</keyword>
<feature type="transmembrane region" description="Helical" evidence="8">
    <location>
        <begin position="466"/>
        <end position="486"/>
    </location>
</feature>
<gene>
    <name evidence="10" type="ORF">HCJ94_15655</name>
</gene>
<keyword evidence="4" id="KW-1003">Cell membrane</keyword>
<dbReference type="InterPro" id="IPR050171">
    <property type="entry name" value="MFS_Transporters"/>
</dbReference>
<evidence type="ECO:0000256" key="5">
    <source>
        <dbReference type="ARBA" id="ARBA00022692"/>
    </source>
</evidence>
<evidence type="ECO:0000313" key="11">
    <source>
        <dbReference type="Proteomes" id="UP000783871"/>
    </source>
</evidence>
<evidence type="ECO:0000256" key="6">
    <source>
        <dbReference type="ARBA" id="ARBA00022989"/>
    </source>
</evidence>
<feature type="transmembrane region" description="Helical" evidence="8">
    <location>
        <begin position="342"/>
        <end position="360"/>
    </location>
</feature>
<feature type="transmembrane region" description="Helical" evidence="8">
    <location>
        <begin position="188"/>
        <end position="210"/>
    </location>
</feature>
<comment type="caution">
    <text evidence="10">The sequence shown here is derived from an EMBL/GenBank/DDBJ whole genome shotgun (WGS) entry which is preliminary data.</text>
</comment>
<evidence type="ECO:0000256" key="7">
    <source>
        <dbReference type="ARBA" id="ARBA00023136"/>
    </source>
</evidence>
<feature type="transmembrane region" description="Helical" evidence="8">
    <location>
        <begin position="402"/>
        <end position="427"/>
    </location>
</feature>
<dbReference type="PANTHER" id="PTHR23517:SF15">
    <property type="entry name" value="PROTON-DEPENDENT OLIGOPEPTIDE FAMILY TRANSPORT PROTEIN"/>
    <property type="match status" value="1"/>
</dbReference>
<evidence type="ECO:0000256" key="8">
    <source>
        <dbReference type="SAM" id="Phobius"/>
    </source>
</evidence>
<feature type="transmembrane region" description="Helical" evidence="8">
    <location>
        <begin position="259"/>
        <end position="277"/>
    </location>
</feature>
<keyword evidence="3" id="KW-0813">Transport</keyword>
<dbReference type="RefSeq" id="WP_168001751.1">
    <property type="nucleotide sequence ID" value="NZ_JAATEO010000015.1"/>
</dbReference>
<organism evidence="10 11">
    <name type="scientific">Micromonospora thermarum</name>
    <dbReference type="NCBI Taxonomy" id="2720024"/>
    <lineage>
        <taxon>Bacteria</taxon>
        <taxon>Bacillati</taxon>
        <taxon>Actinomycetota</taxon>
        <taxon>Actinomycetes</taxon>
        <taxon>Micromonosporales</taxon>
        <taxon>Micromonosporaceae</taxon>
        <taxon>Micromonospora</taxon>
    </lineage>
</organism>
<proteinExistence type="inferred from homology"/>
<dbReference type="InterPro" id="IPR020846">
    <property type="entry name" value="MFS_dom"/>
</dbReference>
<evidence type="ECO:0000256" key="4">
    <source>
        <dbReference type="ARBA" id="ARBA00022475"/>
    </source>
</evidence>
<dbReference type="Gene3D" id="1.20.1250.20">
    <property type="entry name" value="MFS general substrate transporter like domains"/>
    <property type="match status" value="1"/>
</dbReference>
<feature type="transmembrane region" description="Helical" evidence="8">
    <location>
        <begin position="42"/>
        <end position="60"/>
    </location>
</feature>
<feature type="transmembrane region" description="Helical" evidence="8">
    <location>
        <begin position="72"/>
        <end position="93"/>
    </location>
</feature>
<feature type="transmembrane region" description="Helical" evidence="8">
    <location>
        <begin position="124"/>
        <end position="140"/>
    </location>
</feature>
<comment type="similarity">
    <text evidence="2">Belongs to the major facilitator superfamily. Proton-dependent oligopeptide transporter (POT/PTR) (TC 2.A.17) family.</text>
</comment>
<accession>A0ABX0Z851</accession>
<dbReference type="PANTHER" id="PTHR23517">
    <property type="entry name" value="RESISTANCE PROTEIN MDTM, PUTATIVE-RELATED-RELATED"/>
    <property type="match status" value="1"/>
</dbReference>
<evidence type="ECO:0000256" key="2">
    <source>
        <dbReference type="ARBA" id="ARBA00005982"/>
    </source>
</evidence>
<feature type="transmembrane region" description="Helical" evidence="8">
    <location>
        <begin position="372"/>
        <end position="396"/>
    </location>
</feature>
<dbReference type="CDD" id="cd17346">
    <property type="entry name" value="MFS_DtpA_like"/>
    <property type="match status" value="1"/>
</dbReference>
<comment type="subcellular location">
    <subcellularLocation>
        <location evidence="1">Cell membrane</location>
        <topology evidence="1">Multi-pass membrane protein</topology>
    </subcellularLocation>
</comment>
<feature type="transmembrane region" description="Helical" evidence="8">
    <location>
        <begin position="231"/>
        <end position="253"/>
    </location>
</feature>
<dbReference type="SUPFAM" id="SSF103473">
    <property type="entry name" value="MFS general substrate transporter"/>
    <property type="match status" value="1"/>
</dbReference>
<evidence type="ECO:0000313" key="10">
    <source>
        <dbReference type="EMBL" id="NJP33382.1"/>
    </source>
</evidence>
<sequence length="517" mass="54042">MVDTTRSPAAAAVPPPRTDPTDRLFTSGWFRSLFVAELWERFGFYGMQAILVLYAVAPTGQGGLGLSAGSGAALFGAFIGITFMFALPGGWLADRVLGQQRAMVAGLALISLGCFTLALPPSPLTLIGLLFISAGFGLFKPNHQALVNMLAGTPGRREATLAAFFVGIQAIGLLAPLVIGAIGERVSWRLAFATIGAVVAVGVFTTAAGRRALGTAGAHRARPLSPAERRALLHRLLPVVGVLVLLLVVGLSAGVVPPQAALGIVGLLLIAAPWGAYRRLRRNPELTGNDRWRLSVMLRLMLAATIFWLLAGQDGSVLTLFAKDSTDRTIFGFTFPASWLQGATPLFMLLLAPLIAWQLTRLGARVAVPDKFAFGLLLAGVSFLVMTAAAALAAGGDRVSPLWLLSVYLLHALGEIVVAAVSISAIADLVPRAFLGQAIGVYWLFAALGGGLSAQVGALIDVVSGPVYYLSLAVVALAIGALFVAFRRRLNAPFVDDAPRPAAPVPAPRAARPAGQQ</sequence>
<dbReference type="Proteomes" id="UP000783871">
    <property type="component" value="Unassembled WGS sequence"/>
</dbReference>
<evidence type="ECO:0000256" key="1">
    <source>
        <dbReference type="ARBA" id="ARBA00004651"/>
    </source>
</evidence>
<name>A0ABX0Z851_9ACTN</name>
<feature type="transmembrane region" description="Helical" evidence="8">
    <location>
        <begin position="439"/>
        <end position="460"/>
    </location>
</feature>
<evidence type="ECO:0000259" key="9">
    <source>
        <dbReference type="PROSITE" id="PS50850"/>
    </source>
</evidence>
<dbReference type="Pfam" id="PF00854">
    <property type="entry name" value="PTR2"/>
    <property type="match status" value="2"/>
</dbReference>
<feature type="transmembrane region" description="Helical" evidence="8">
    <location>
        <begin position="161"/>
        <end position="182"/>
    </location>
</feature>
<protein>
    <submittedName>
        <fullName evidence="10">Peptide MFS transporter</fullName>
    </submittedName>
</protein>
<dbReference type="PROSITE" id="PS50850">
    <property type="entry name" value="MFS"/>
    <property type="match status" value="1"/>
</dbReference>
<dbReference type="InterPro" id="IPR005279">
    <property type="entry name" value="Dipep/tripep_permease"/>
</dbReference>
<keyword evidence="11" id="KW-1185">Reference proteome</keyword>